<evidence type="ECO:0000313" key="1">
    <source>
        <dbReference type="EMBL" id="EYC52935.1"/>
    </source>
</evidence>
<sequence length="67" mass="7823">MDDAGTGTTWREMDPADYAHWRDAAVRRATVLRREAGLQFWRRAWTWVRTRPHPCHGAPGLPSHREV</sequence>
<name>A0A016XM14_9BURK</name>
<dbReference type="AlphaFoldDB" id="A0A016XM14"/>
<gene>
    <name evidence="1" type="ORF">AZ34_13965</name>
</gene>
<dbReference type="STRING" id="1458275.AZ34_13965"/>
<dbReference type="EMBL" id="JEMG01000001">
    <property type="protein sequence ID" value="EYC52935.1"/>
    <property type="molecule type" value="Genomic_DNA"/>
</dbReference>
<proteinExistence type="predicted"/>
<evidence type="ECO:0000313" key="2">
    <source>
        <dbReference type="Proteomes" id="UP000023268"/>
    </source>
</evidence>
<reference evidence="1 2" key="1">
    <citation type="submission" date="2014-02" db="EMBL/GenBank/DDBJ databases">
        <title>Draft Genome of Hylemonella gracilis isolated from the Niagara River.</title>
        <authorList>
            <person name="Pawlowski D.R."/>
            <person name="Koudelka G.B."/>
        </authorList>
    </citation>
    <scope>NUCLEOTIDE SEQUENCE [LARGE SCALE GENOMIC DNA]</scope>
    <source>
        <strain evidence="1 2">Niagara R</strain>
    </source>
</reference>
<comment type="caution">
    <text evidence="1">The sequence shown here is derived from an EMBL/GenBank/DDBJ whole genome shotgun (WGS) entry which is preliminary data.</text>
</comment>
<organism evidence="1 2">
    <name type="scientific">Hylemonella gracilis str. Niagara R</name>
    <dbReference type="NCBI Taxonomy" id="1458275"/>
    <lineage>
        <taxon>Bacteria</taxon>
        <taxon>Pseudomonadati</taxon>
        <taxon>Pseudomonadota</taxon>
        <taxon>Betaproteobacteria</taxon>
        <taxon>Burkholderiales</taxon>
        <taxon>Comamonadaceae</taxon>
        <taxon>Hylemonella</taxon>
    </lineage>
</organism>
<protein>
    <submittedName>
        <fullName evidence="1">Uncharacterized protein</fullName>
    </submittedName>
</protein>
<accession>A0A016XM14</accession>
<dbReference type="Proteomes" id="UP000023268">
    <property type="component" value="Unassembled WGS sequence"/>
</dbReference>